<dbReference type="eggNOG" id="ENOG502SIW5">
    <property type="taxonomic scope" value="Eukaryota"/>
</dbReference>
<dbReference type="Pfam" id="PF12927">
    <property type="entry name" value="DUF3835"/>
    <property type="match status" value="1"/>
</dbReference>
<feature type="region of interest" description="Disordered" evidence="1">
    <location>
        <begin position="302"/>
        <end position="353"/>
    </location>
</feature>
<gene>
    <name evidence="3" type="ORF">FOMPIDRAFT_1150508</name>
</gene>
<dbReference type="EMBL" id="KE504183">
    <property type="protein sequence ID" value="EPS96813.1"/>
    <property type="molecule type" value="Genomic_DNA"/>
</dbReference>
<proteinExistence type="predicted"/>
<feature type="region of interest" description="Disordered" evidence="1">
    <location>
        <begin position="1"/>
        <end position="36"/>
    </location>
</feature>
<protein>
    <recommendedName>
        <fullName evidence="2">DUF3835 domain-containing protein</fullName>
    </recommendedName>
</protein>
<feature type="region of interest" description="Disordered" evidence="1">
    <location>
        <begin position="203"/>
        <end position="272"/>
    </location>
</feature>
<accession>S8E0C7</accession>
<reference evidence="3 4" key="1">
    <citation type="journal article" date="2012" name="Science">
        <title>The Paleozoic origin of enzymatic lignin decomposition reconstructed from 31 fungal genomes.</title>
        <authorList>
            <person name="Floudas D."/>
            <person name="Binder M."/>
            <person name="Riley R."/>
            <person name="Barry K."/>
            <person name="Blanchette R.A."/>
            <person name="Henrissat B."/>
            <person name="Martinez A.T."/>
            <person name="Otillar R."/>
            <person name="Spatafora J.W."/>
            <person name="Yadav J.S."/>
            <person name="Aerts A."/>
            <person name="Benoit I."/>
            <person name="Boyd A."/>
            <person name="Carlson A."/>
            <person name="Copeland A."/>
            <person name="Coutinho P.M."/>
            <person name="de Vries R.P."/>
            <person name="Ferreira P."/>
            <person name="Findley K."/>
            <person name="Foster B."/>
            <person name="Gaskell J."/>
            <person name="Glotzer D."/>
            <person name="Gorecki P."/>
            <person name="Heitman J."/>
            <person name="Hesse C."/>
            <person name="Hori C."/>
            <person name="Igarashi K."/>
            <person name="Jurgens J.A."/>
            <person name="Kallen N."/>
            <person name="Kersten P."/>
            <person name="Kohler A."/>
            <person name="Kuees U."/>
            <person name="Kumar T.K.A."/>
            <person name="Kuo A."/>
            <person name="LaButti K."/>
            <person name="Larrondo L.F."/>
            <person name="Lindquist E."/>
            <person name="Ling A."/>
            <person name="Lombard V."/>
            <person name="Lucas S."/>
            <person name="Lundell T."/>
            <person name="Martin R."/>
            <person name="McLaughlin D.J."/>
            <person name="Morgenstern I."/>
            <person name="Morin E."/>
            <person name="Murat C."/>
            <person name="Nagy L.G."/>
            <person name="Nolan M."/>
            <person name="Ohm R.A."/>
            <person name="Patyshakuliyeva A."/>
            <person name="Rokas A."/>
            <person name="Ruiz-Duenas F.J."/>
            <person name="Sabat G."/>
            <person name="Salamov A."/>
            <person name="Samejima M."/>
            <person name="Schmutz J."/>
            <person name="Slot J.C."/>
            <person name="St John F."/>
            <person name="Stenlid J."/>
            <person name="Sun H."/>
            <person name="Sun S."/>
            <person name="Syed K."/>
            <person name="Tsang A."/>
            <person name="Wiebenga A."/>
            <person name="Young D."/>
            <person name="Pisabarro A."/>
            <person name="Eastwood D.C."/>
            <person name="Martin F."/>
            <person name="Cullen D."/>
            <person name="Grigoriev I.V."/>
            <person name="Hibbett D.S."/>
        </authorList>
    </citation>
    <scope>NUCLEOTIDE SEQUENCE</scope>
    <source>
        <strain evidence="4">FP-58527</strain>
    </source>
</reference>
<evidence type="ECO:0000313" key="3">
    <source>
        <dbReference type="EMBL" id="EPS96813.1"/>
    </source>
</evidence>
<sequence length="375" mass="40674">MGKALLRNVIESSEREDKDKEQEAKEWQEQKVQETVKVKKSVSFADELGAANEEASGGKSKQWGDIALARLRKGKAPLLTRAQIDNQPMKMDVVERHPAGVRMELPPQNMEADSDDESVPGSPVPADSDEGEVIRSDADSEDLKHDPPLSDSDATDVEQMSDGGEPVAWQEEDFDYAQHQREVALAYYEKRATIGMEAYSAMRAHSHDEDANEWDQPDVPLDATLASPQPKPSTSRFKSQRATEKSSATLASHSLGPSVLPSSQTSNLKKAVRMGKLANGQLIGDGSDEDDVTEEARAIIELLSRGEITNVGPQPNVASNARTRTDPPSQSIASTSTDSPEEPPATAKPRLKVSRFKLNLAQAGGRDSSPPISPS</sequence>
<dbReference type="InParanoid" id="S8E0C7"/>
<dbReference type="OrthoDB" id="21413at2759"/>
<feature type="domain" description="DUF3835" evidence="2">
    <location>
        <begin position="169"/>
        <end position="241"/>
    </location>
</feature>
<dbReference type="STRING" id="743788.S8E0C7"/>
<dbReference type="AlphaFoldDB" id="S8E0C7"/>
<name>S8E0C7_FOMSC</name>
<keyword evidence="4" id="KW-1185">Reference proteome</keyword>
<feature type="region of interest" description="Disordered" evidence="1">
    <location>
        <begin position="74"/>
        <end position="174"/>
    </location>
</feature>
<organism evidence="3 4">
    <name type="scientific">Fomitopsis schrenkii</name>
    <name type="common">Brown rot fungus</name>
    <dbReference type="NCBI Taxonomy" id="2126942"/>
    <lineage>
        <taxon>Eukaryota</taxon>
        <taxon>Fungi</taxon>
        <taxon>Dikarya</taxon>
        <taxon>Basidiomycota</taxon>
        <taxon>Agaricomycotina</taxon>
        <taxon>Agaricomycetes</taxon>
        <taxon>Polyporales</taxon>
        <taxon>Fomitopsis</taxon>
    </lineage>
</organism>
<dbReference type="Proteomes" id="UP000015241">
    <property type="component" value="Unassembled WGS sequence"/>
</dbReference>
<feature type="non-terminal residue" evidence="3">
    <location>
        <position position="375"/>
    </location>
</feature>
<dbReference type="InterPro" id="IPR024325">
    <property type="entry name" value="DUF3835"/>
</dbReference>
<feature type="compositionally biased region" description="Basic and acidic residues" evidence="1">
    <location>
        <begin position="132"/>
        <end position="148"/>
    </location>
</feature>
<evidence type="ECO:0000259" key="2">
    <source>
        <dbReference type="Pfam" id="PF12927"/>
    </source>
</evidence>
<feature type="compositionally biased region" description="Polar residues" evidence="1">
    <location>
        <begin position="311"/>
        <end position="338"/>
    </location>
</feature>
<evidence type="ECO:0000256" key="1">
    <source>
        <dbReference type="SAM" id="MobiDB-lite"/>
    </source>
</evidence>
<dbReference type="HOGENOM" id="CLU_738825_0_0_1"/>
<evidence type="ECO:0000313" key="4">
    <source>
        <dbReference type="Proteomes" id="UP000015241"/>
    </source>
</evidence>
<feature type="compositionally biased region" description="Basic and acidic residues" evidence="1">
    <location>
        <begin position="12"/>
        <end position="36"/>
    </location>
</feature>